<keyword evidence="1" id="KW-1133">Transmembrane helix</keyword>
<evidence type="ECO:0000313" key="2">
    <source>
        <dbReference type="EMBL" id="MBC5663246.1"/>
    </source>
</evidence>
<feature type="transmembrane region" description="Helical" evidence="1">
    <location>
        <begin position="93"/>
        <end position="111"/>
    </location>
</feature>
<dbReference type="AlphaFoldDB" id="A0A8I0AMN3"/>
<proteinExistence type="predicted"/>
<keyword evidence="1" id="KW-0812">Transmembrane</keyword>
<feature type="transmembrane region" description="Helical" evidence="1">
    <location>
        <begin position="55"/>
        <end position="73"/>
    </location>
</feature>
<dbReference type="EMBL" id="JACOOX010000005">
    <property type="protein sequence ID" value="MBC5663246.1"/>
    <property type="molecule type" value="Genomic_DNA"/>
</dbReference>
<organism evidence="2 3">
    <name type="scientific">Coprococcus hominis</name>
    <name type="common">ex Liu et al. 2022</name>
    <dbReference type="NCBI Taxonomy" id="2763039"/>
    <lineage>
        <taxon>Bacteria</taxon>
        <taxon>Bacillati</taxon>
        <taxon>Bacillota</taxon>
        <taxon>Clostridia</taxon>
        <taxon>Lachnospirales</taxon>
        <taxon>Lachnospiraceae</taxon>
        <taxon>Coprococcus</taxon>
    </lineage>
</organism>
<reference evidence="2 3" key="1">
    <citation type="submission" date="2020-08" db="EMBL/GenBank/DDBJ databases">
        <title>Genome public.</title>
        <authorList>
            <person name="Liu C."/>
            <person name="Sun Q."/>
        </authorList>
    </citation>
    <scope>NUCLEOTIDE SEQUENCE [LARGE SCALE GENOMIC DNA]</scope>
    <source>
        <strain evidence="2 3">NSJ-10</strain>
    </source>
</reference>
<protein>
    <submittedName>
        <fullName evidence="2">Uncharacterized protein</fullName>
    </submittedName>
</protein>
<name>A0A8I0AMN3_9FIRM</name>
<accession>A0A8I0AMN3</accession>
<sequence length="183" mass="20060">MAEQNEKDSVQTTYGSGEHREKDLSIMDYSKTYGGISKRFSNVANEKMETPKPVAIGRVLIGLMAMLLIWANFQPFVQATVDGTTESVNFLSGDGILVIFFALITSIIMVFKNARKWTLLTAILTLAVIMIDLVNTMVQIKNNANGDIVYSLGYGTIFLLIGAIVMVAGAAMILVTDLKNKKK</sequence>
<keyword evidence="3" id="KW-1185">Reference proteome</keyword>
<keyword evidence="1" id="KW-0472">Membrane</keyword>
<gene>
    <name evidence="2" type="ORF">H8S09_10130</name>
</gene>
<dbReference type="RefSeq" id="WP_186847817.1">
    <property type="nucleotide sequence ID" value="NZ_JACOOX010000005.1"/>
</dbReference>
<dbReference type="Proteomes" id="UP000615234">
    <property type="component" value="Unassembled WGS sequence"/>
</dbReference>
<feature type="transmembrane region" description="Helical" evidence="1">
    <location>
        <begin position="152"/>
        <end position="175"/>
    </location>
</feature>
<comment type="caution">
    <text evidence="2">The sequence shown here is derived from an EMBL/GenBank/DDBJ whole genome shotgun (WGS) entry which is preliminary data.</text>
</comment>
<evidence type="ECO:0000256" key="1">
    <source>
        <dbReference type="SAM" id="Phobius"/>
    </source>
</evidence>
<feature type="transmembrane region" description="Helical" evidence="1">
    <location>
        <begin position="118"/>
        <end position="140"/>
    </location>
</feature>
<evidence type="ECO:0000313" key="3">
    <source>
        <dbReference type="Proteomes" id="UP000615234"/>
    </source>
</evidence>